<keyword evidence="1" id="KW-0472">Membrane</keyword>
<dbReference type="Proteomes" id="UP000297229">
    <property type="component" value="Unassembled WGS sequence"/>
</dbReference>
<accession>A0A4Z1K8N1</accession>
<feature type="transmembrane region" description="Helical" evidence="1">
    <location>
        <begin position="12"/>
        <end position="30"/>
    </location>
</feature>
<name>A0A4Z1K8N1_9HELO</name>
<evidence type="ECO:0000256" key="1">
    <source>
        <dbReference type="SAM" id="Phobius"/>
    </source>
</evidence>
<sequence>MNPYFNTIPGISLGFLLIFLAILLLASVLLPKFRNDLWIIGCWIETSLNRIASALRGLSLRVRGNADGNRDREVSVDRNATRMVDLERGGRGIAGGDAHVEERVASFDGEESI</sequence>
<protein>
    <submittedName>
        <fullName evidence="2">Uncharacterized protein</fullName>
    </submittedName>
</protein>
<dbReference type="EMBL" id="PQXM01000093">
    <property type="protein sequence ID" value="TGO77727.1"/>
    <property type="molecule type" value="Genomic_DNA"/>
</dbReference>
<gene>
    <name evidence="2" type="ORF">BELL_0093g00060</name>
</gene>
<keyword evidence="1" id="KW-1133">Transmembrane helix</keyword>
<dbReference type="AlphaFoldDB" id="A0A4Z1K8N1"/>
<organism evidence="2 3">
    <name type="scientific">Botrytis elliptica</name>
    <dbReference type="NCBI Taxonomy" id="278938"/>
    <lineage>
        <taxon>Eukaryota</taxon>
        <taxon>Fungi</taxon>
        <taxon>Dikarya</taxon>
        <taxon>Ascomycota</taxon>
        <taxon>Pezizomycotina</taxon>
        <taxon>Leotiomycetes</taxon>
        <taxon>Helotiales</taxon>
        <taxon>Sclerotiniaceae</taxon>
        <taxon>Botrytis</taxon>
    </lineage>
</organism>
<proteinExistence type="predicted"/>
<reference evidence="2 3" key="1">
    <citation type="submission" date="2017-12" db="EMBL/GenBank/DDBJ databases">
        <title>Comparative genomics of Botrytis spp.</title>
        <authorList>
            <person name="Valero-Jimenez C.A."/>
            <person name="Tapia P."/>
            <person name="Veloso J."/>
            <person name="Silva-Moreno E."/>
            <person name="Staats M."/>
            <person name="Valdes J.H."/>
            <person name="Van Kan J.A.L."/>
        </authorList>
    </citation>
    <scope>NUCLEOTIDE SEQUENCE [LARGE SCALE GENOMIC DNA]</scope>
    <source>
        <strain evidence="2 3">Be9601</strain>
    </source>
</reference>
<evidence type="ECO:0000313" key="2">
    <source>
        <dbReference type="EMBL" id="TGO77727.1"/>
    </source>
</evidence>
<keyword evidence="3" id="KW-1185">Reference proteome</keyword>
<evidence type="ECO:0000313" key="3">
    <source>
        <dbReference type="Proteomes" id="UP000297229"/>
    </source>
</evidence>
<keyword evidence="1" id="KW-0812">Transmembrane</keyword>
<comment type="caution">
    <text evidence="2">The sequence shown here is derived from an EMBL/GenBank/DDBJ whole genome shotgun (WGS) entry which is preliminary data.</text>
</comment>